<feature type="region of interest" description="Disordered" evidence="1">
    <location>
        <begin position="103"/>
        <end position="150"/>
    </location>
</feature>
<evidence type="ECO:0000256" key="1">
    <source>
        <dbReference type="SAM" id="MobiDB-lite"/>
    </source>
</evidence>
<protein>
    <submittedName>
        <fullName evidence="2">Uncharacterized protein</fullName>
    </submittedName>
</protein>
<organism evidence="2 3">
    <name type="scientific">Tanacetum coccineum</name>
    <dbReference type="NCBI Taxonomy" id="301880"/>
    <lineage>
        <taxon>Eukaryota</taxon>
        <taxon>Viridiplantae</taxon>
        <taxon>Streptophyta</taxon>
        <taxon>Embryophyta</taxon>
        <taxon>Tracheophyta</taxon>
        <taxon>Spermatophyta</taxon>
        <taxon>Magnoliopsida</taxon>
        <taxon>eudicotyledons</taxon>
        <taxon>Gunneridae</taxon>
        <taxon>Pentapetalae</taxon>
        <taxon>asterids</taxon>
        <taxon>campanulids</taxon>
        <taxon>Asterales</taxon>
        <taxon>Asteraceae</taxon>
        <taxon>Asteroideae</taxon>
        <taxon>Anthemideae</taxon>
        <taxon>Anthemidinae</taxon>
        <taxon>Tanacetum</taxon>
    </lineage>
</organism>
<feature type="compositionally biased region" description="Basic residues" evidence="1">
    <location>
        <begin position="124"/>
        <end position="133"/>
    </location>
</feature>
<keyword evidence="3" id="KW-1185">Reference proteome</keyword>
<accession>A0ABQ5CNI3</accession>
<reference evidence="2" key="1">
    <citation type="journal article" date="2022" name="Int. J. Mol. Sci.">
        <title>Draft Genome of Tanacetum Coccineum: Genomic Comparison of Closely Related Tanacetum-Family Plants.</title>
        <authorList>
            <person name="Yamashiro T."/>
            <person name="Shiraishi A."/>
            <person name="Nakayama K."/>
            <person name="Satake H."/>
        </authorList>
    </citation>
    <scope>NUCLEOTIDE SEQUENCE</scope>
</reference>
<sequence>MELSLDLVKTYHIPLDLHPHLPDPRFTMDRLPGDAIETSIYDFMTLPSWSDAKVVEKSHHLSLPLLERVLSHTTTLAAKGAIILLPTPNEIAASLSDSRLAKKSKGHSQARVCSNLDTTPKPSRPSKKRKLKKRASEASTSAPELDQAEGVDETELADFCTEIEDNLERDEGVSTRVISVPIPCLGNRLAAPPFIAIVSASEPSYVGTLAHACTSGRSLSLRGAIVSGHAGKSRAEVMLCQLDLLDSLARSALARDPDVVAGKALDQTITPAELRRTKFLLPLELSNRGNVLSALLVSHGYELNSRYTYSETRVASQRYAASKEVKKLESQLTDAKAASVCLSEELTRTDVKLSEQALTVRDLQNELALERLLSSDELHAALARVASLGANVDFDKALVDFPTTPFPFLGKVAAVAGGTLSDVAQSLLLHLVLMKLQTKCLFDHVSDDSAASI</sequence>
<evidence type="ECO:0000313" key="3">
    <source>
        <dbReference type="Proteomes" id="UP001151760"/>
    </source>
</evidence>
<proteinExistence type="predicted"/>
<evidence type="ECO:0000313" key="2">
    <source>
        <dbReference type="EMBL" id="GJT27436.1"/>
    </source>
</evidence>
<name>A0ABQ5CNI3_9ASTR</name>
<gene>
    <name evidence="2" type="ORF">Tco_0907711</name>
</gene>
<comment type="caution">
    <text evidence="2">The sequence shown here is derived from an EMBL/GenBank/DDBJ whole genome shotgun (WGS) entry which is preliminary data.</text>
</comment>
<dbReference type="Proteomes" id="UP001151760">
    <property type="component" value="Unassembled WGS sequence"/>
</dbReference>
<reference evidence="2" key="2">
    <citation type="submission" date="2022-01" db="EMBL/GenBank/DDBJ databases">
        <authorList>
            <person name="Yamashiro T."/>
            <person name="Shiraishi A."/>
            <person name="Satake H."/>
            <person name="Nakayama K."/>
        </authorList>
    </citation>
    <scope>NUCLEOTIDE SEQUENCE</scope>
</reference>
<dbReference type="EMBL" id="BQNB010014377">
    <property type="protein sequence ID" value="GJT27436.1"/>
    <property type="molecule type" value="Genomic_DNA"/>
</dbReference>